<feature type="compositionally biased region" description="Low complexity" evidence="1">
    <location>
        <begin position="193"/>
        <end position="207"/>
    </location>
</feature>
<dbReference type="OrthoDB" id="5380416at2759"/>
<dbReference type="EMBL" id="BLZH01000008">
    <property type="protein sequence ID" value="GFP57165.1"/>
    <property type="molecule type" value="Genomic_DNA"/>
</dbReference>
<evidence type="ECO:0000256" key="1">
    <source>
        <dbReference type="SAM" id="MobiDB-lite"/>
    </source>
</evidence>
<protein>
    <submittedName>
        <fullName evidence="2">Uncharacterized protein</fullName>
    </submittedName>
</protein>
<feature type="compositionally biased region" description="Polar residues" evidence="1">
    <location>
        <begin position="123"/>
        <end position="135"/>
    </location>
</feature>
<comment type="caution">
    <text evidence="2">The sequence shown here is derived from an EMBL/GenBank/DDBJ whole genome shotgun (WGS) entry which is preliminary data.</text>
</comment>
<name>A0A6V8QYA4_TRIAP</name>
<dbReference type="AlphaFoldDB" id="A0A6V8QYA4"/>
<sequence>MSSQQNKSVASSRFELLPALNLNFGSITDGTDIPPPPESPTEPTITPARTPKTSDESVGGKEAASTTVAAQNKVDTTIPEDAPPSPAISGQQGRVHHWRCFATFNNDPTGSAFQDNGRTFANVYRPQSQSGSSFADSEKKRASGWFKRLRTGENQSRRRSSLLTLEQPHISTTPKPISDKPPPKIPKLVQLESDSGSFGSDLFDNIK</sequence>
<proteinExistence type="predicted"/>
<feature type="compositionally biased region" description="Polar residues" evidence="1">
    <location>
        <begin position="64"/>
        <end position="75"/>
    </location>
</feature>
<dbReference type="Proteomes" id="UP000517252">
    <property type="component" value="Unassembled WGS sequence"/>
</dbReference>
<organism evidence="2 3">
    <name type="scientific">Trichoderma asperellum</name>
    <name type="common">Filamentous fungus</name>
    <dbReference type="NCBI Taxonomy" id="101201"/>
    <lineage>
        <taxon>Eukaryota</taxon>
        <taxon>Fungi</taxon>
        <taxon>Dikarya</taxon>
        <taxon>Ascomycota</taxon>
        <taxon>Pezizomycotina</taxon>
        <taxon>Sordariomycetes</taxon>
        <taxon>Hypocreomycetidae</taxon>
        <taxon>Hypocreales</taxon>
        <taxon>Hypocreaceae</taxon>
        <taxon>Trichoderma</taxon>
    </lineage>
</organism>
<evidence type="ECO:0000313" key="2">
    <source>
        <dbReference type="EMBL" id="GFP57165.1"/>
    </source>
</evidence>
<gene>
    <name evidence="2" type="ORF">TASIC1_0008000600</name>
</gene>
<reference evidence="2 3" key="1">
    <citation type="submission" date="2020-07" db="EMBL/GenBank/DDBJ databases">
        <title>Trichoderma asperellum IC-1 whole genome shotgun sequence.</title>
        <authorList>
            <person name="Kanamasa S."/>
            <person name="Takahashi H."/>
        </authorList>
    </citation>
    <scope>NUCLEOTIDE SEQUENCE [LARGE SCALE GENOMIC DNA]</scope>
    <source>
        <strain evidence="2 3">IC-1</strain>
    </source>
</reference>
<accession>A0A6V8QYA4</accession>
<feature type="region of interest" description="Disordered" evidence="1">
    <location>
        <begin position="24"/>
        <end position="94"/>
    </location>
</feature>
<feature type="region of interest" description="Disordered" evidence="1">
    <location>
        <begin position="123"/>
        <end position="207"/>
    </location>
</feature>
<evidence type="ECO:0000313" key="3">
    <source>
        <dbReference type="Proteomes" id="UP000517252"/>
    </source>
</evidence>